<sequence length="253" mass="27409">MRGIHKPHWDACLDGRSAASRAGHTVVQPSLVSVVRHTTNTPHALQRRPPEFITPTTHAGANGYLGNSRIGLVGVRILRPRALAWSRSLCLLGSLEAVCPYAALRSPAPCIVPTVSPSSFSLSHIHTSPMPRLPLSTPHPHTHCCHCMPSTRSQCYLARLWATRMHAGEGHTNVRGSVVLRDGALLLGVPRFGGTYFQSAVFRVFLDKLRYVGLVRGESGLLAARLEETQTPGSICRAVAASDMLNSKEESCD</sequence>
<accession>A0A0D2NVY2</accession>
<proteinExistence type="predicted"/>
<protein>
    <submittedName>
        <fullName evidence="1">Uncharacterized protein</fullName>
    </submittedName>
</protein>
<evidence type="ECO:0000313" key="1">
    <source>
        <dbReference type="EMBL" id="KJA20661.1"/>
    </source>
</evidence>
<organism evidence="1 2">
    <name type="scientific">Hypholoma sublateritium (strain FD-334 SS-4)</name>
    <dbReference type="NCBI Taxonomy" id="945553"/>
    <lineage>
        <taxon>Eukaryota</taxon>
        <taxon>Fungi</taxon>
        <taxon>Dikarya</taxon>
        <taxon>Basidiomycota</taxon>
        <taxon>Agaricomycotina</taxon>
        <taxon>Agaricomycetes</taxon>
        <taxon>Agaricomycetidae</taxon>
        <taxon>Agaricales</taxon>
        <taxon>Agaricineae</taxon>
        <taxon>Strophariaceae</taxon>
        <taxon>Hypholoma</taxon>
    </lineage>
</organism>
<dbReference type="AlphaFoldDB" id="A0A0D2NVY2"/>
<evidence type="ECO:0000313" key="2">
    <source>
        <dbReference type="Proteomes" id="UP000054270"/>
    </source>
</evidence>
<gene>
    <name evidence="1" type="ORF">HYPSUDRAFT_203633</name>
</gene>
<keyword evidence="2" id="KW-1185">Reference proteome</keyword>
<reference evidence="2" key="1">
    <citation type="submission" date="2014-04" db="EMBL/GenBank/DDBJ databases">
        <title>Evolutionary Origins and Diversification of the Mycorrhizal Mutualists.</title>
        <authorList>
            <consortium name="DOE Joint Genome Institute"/>
            <consortium name="Mycorrhizal Genomics Consortium"/>
            <person name="Kohler A."/>
            <person name="Kuo A."/>
            <person name="Nagy L.G."/>
            <person name="Floudas D."/>
            <person name="Copeland A."/>
            <person name="Barry K.W."/>
            <person name="Cichocki N."/>
            <person name="Veneault-Fourrey C."/>
            <person name="LaButti K."/>
            <person name="Lindquist E.A."/>
            <person name="Lipzen A."/>
            <person name="Lundell T."/>
            <person name="Morin E."/>
            <person name="Murat C."/>
            <person name="Riley R."/>
            <person name="Ohm R."/>
            <person name="Sun H."/>
            <person name="Tunlid A."/>
            <person name="Henrissat B."/>
            <person name="Grigoriev I.V."/>
            <person name="Hibbett D.S."/>
            <person name="Martin F."/>
        </authorList>
    </citation>
    <scope>NUCLEOTIDE SEQUENCE [LARGE SCALE GENOMIC DNA]</scope>
    <source>
        <strain evidence="2">FD-334 SS-4</strain>
    </source>
</reference>
<dbReference type="Proteomes" id="UP000054270">
    <property type="component" value="Unassembled WGS sequence"/>
</dbReference>
<dbReference type="EMBL" id="KN817565">
    <property type="protein sequence ID" value="KJA20661.1"/>
    <property type="molecule type" value="Genomic_DNA"/>
</dbReference>
<name>A0A0D2NVY2_HYPSF</name>